<evidence type="ECO:0000313" key="2">
    <source>
        <dbReference type="WBParaSite" id="SPAL_0000014400.1"/>
    </source>
</evidence>
<sequence>MDIKEFKKASSSDIFIFCDGSCPNSKATSSNVIKGVGIIKLKFKEKVMEYYKAHNFLSGRPTSARYEVAAVMISIILCQNETKKTITLLSDNTYSLEPIDRPEILSKYSSDISQAQNKLWKNIDSLMTVCTMKDIVWENKHFKSKTSSLNKLVDSLAKGIESKITKTVNDVKQHWPDYNIVEKELSPAHKRYFTVHKLRISYGRILTH</sequence>
<protein>
    <submittedName>
        <fullName evidence="2">RNase H domain-containing protein</fullName>
    </submittedName>
</protein>
<dbReference type="AlphaFoldDB" id="A0A0N5B241"/>
<proteinExistence type="predicted"/>
<dbReference type="InterPro" id="IPR012337">
    <property type="entry name" value="RNaseH-like_sf"/>
</dbReference>
<dbReference type="Gene3D" id="3.30.420.10">
    <property type="entry name" value="Ribonuclease H-like superfamily/Ribonuclease H"/>
    <property type="match status" value="1"/>
</dbReference>
<dbReference type="SUPFAM" id="SSF53098">
    <property type="entry name" value="Ribonuclease H-like"/>
    <property type="match status" value="1"/>
</dbReference>
<dbReference type="InterPro" id="IPR036397">
    <property type="entry name" value="RNaseH_sf"/>
</dbReference>
<dbReference type="Proteomes" id="UP000046392">
    <property type="component" value="Unplaced"/>
</dbReference>
<dbReference type="GO" id="GO:0003676">
    <property type="term" value="F:nucleic acid binding"/>
    <property type="evidence" value="ECO:0007669"/>
    <property type="project" value="InterPro"/>
</dbReference>
<name>A0A0N5B241_STREA</name>
<accession>A0A0N5B241</accession>
<dbReference type="WBParaSite" id="SPAL_0000014400.1">
    <property type="protein sequence ID" value="SPAL_0000014400.1"/>
    <property type="gene ID" value="SPAL_0000014400"/>
</dbReference>
<evidence type="ECO:0000313" key="1">
    <source>
        <dbReference type="Proteomes" id="UP000046392"/>
    </source>
</evidence>
<organism evidence="1 2">
    <name type="scientific">Strongyloides papillosus</name>
    <name type="common">Intestinal threadworm</name>
    <dbReference type="NCBI Taxonomy" id="174720"/>
    <lineage>
        <taxon>Eukaryota</taxon>
        <taxon>Metazoa</taxon>
        <taxon>Ecdysozoa</taxon>
        <taxon>Nematoda</taxon>
        <taxon>Chromadorea</taxon>
        <taxon>Rhabditida</taxon>
        <taxon>Tylenchina</taxon>
        <taxon>Panagrolaimomorpha</taxon>
        <taxon>Strongyloidoidea</taxon>
        <taxon>Strongyloididae</taxon>
        <taxon>Strongyloides</taxon>
    </lineage>
</organism>
<keyword evidence="1" id="KW-1185">Reference proteome</keyword>
<reference evidence="2" key="1">
    <citation type="submission" date="2017-02" db="UniProtKB">
        <authorList>
            <consortium name="WormBaseParasite"/>
        </authorList>
    </citation>
    <scope>IDENTIFICATION</scope>
</reference>